<gene>
    <name evidence="3" type="ORF">GRI75_08100</name>
</gene>
<dbReference type="PANTHER" id="PTHR21666">
    <property type="entry name" value="PEPTIDASE-RELATED"/>
    <property type="match status" value="1"/>
</dbReference>
<evidence type="ECO:0000256" key="1">
    <source>
        <dbReference type="ARBA" id="ARBA00022729"/>
    </source>
</evidence>
<dbReference type="AlphaFoldDB" id="A0A6I4UVR3"/>
<dbReference type="InterPro" id="IPR011055">
    <property type="entry name" value="Dup_hybrid_motif"/>
</dbReference>
<proteinExistence type="predicted"/>
<dbReference type="Gene3D" id="2.70.70.10">
    <property type="entry name" value="Glucose Permease (Domain IIA)"/>
    <property type="match status" value="1"/>
</dbReference>
<dbReference type="Proteomes" id="UP000469159">
    <property type="component" value="Unassembled WGS sequence"/>
</dbReference>
<dbReference type="InterPro" id="IPR016047">
    <property type="entry name" value="M23ase_b-sheet_dom"/>
</dbReference>
<dbReference type="CDD" id="cd12797">
    <property type="entry name" value="M23_peptidase"/>
    <property type="match status" value="1"/>
</dbReference>
<comment type="caution">
    <text evidence="3">The sequence shown here is derived from an EMBL/GenBank/DDBJ whole genome shotgun (WGS) entry which is preliminary data.</text>
</comment>
<sequence>MMSGVAFAQAPMTAAAPVQLTVAGASLQVPEIANGKDTTRNERQPLRNVPPPAVRITVGAENADVGPVRYAVRSPVAGSALAVSFAASPLLREIGGPAAFPTMLPIAAASLTSGFGMRYHPIHGGSRFHSGIDLAAPAGSPLKATLGGVVKTAGWSGGYGLLVTIAHGGGVETRYAHLSRLNVTAGQAIEQGDVIGFVGSTGNSTGPHVHYEVRSNGAPLDPLSR</sequence>
<feature type="domain" description="M23ase beta-sheet core" evidence="2">
    <location>
        <begin position="127"/>
        <end position="222"/>
    </location>
</feature>
<accession>A0A6I4UVR3</accession>
<dbReference type="OrthoDB" id="9815245at2"/>
<organism evidence="3 4">
    <name type="scientific">Croceibacterium soli</name>
    <dbReference type="NCBI Taxonomy" id="1739690"/>
    <lineage>
        <taxon>Bacteria</taxon>
        <taxon>Pseudomonadati</taxon>
        <taxon>Pseudomonadota</taxon>
        <taxon>Alphaproteobacteria</taxon>
        <taxon>Sphingomonadales</taxon>
        <taxon>Erythrobacteraceae</taxon>
        <taxon>Croceibacterium</taxon>
    </lineage>
</organism>
<evidence type="ECO:0000313" key="4">
    <source>
        <dbReference type="Proteomes" id="UP000469159"/>
    </source>
</evidence>
<dbReference type="Pfam" id="PF01551">
    <property type="entry name" value="Peptidase_M23"/>
    <property type="match status" value="1"/>
</dbReference>
<protein>
    <submittedName>
        <fullName evidence="3">Peptidoglycan DD-metalloendopeptidase family protein</fullName>
    </submittedName>
</protein>
<evidence type="ECO:0000259" key="2">
    <source>
        <dbReference type="Pfam" id="PF01551"/>
    </source>
</evidence>
<reference evidence="3 4" key="1">
    <citation type="submission" date="2019-12" db="EMBL/GenBank/DDBJ databases">
        <title>Genomic-based taxomic classification of the family Erythrobacteraceae.</title>
        <authorList>
            <person name="Xu L."/>
        </authorList>
    </citation>
    <scope>NUCLEOTIDE SEQUENCE [LARGE SCALE GENOMIC DNA]</scope>
    <source>
        <strain evidence="3 4">MCCC 1K02066</strain>
    </source>
</reference>
<dbReference type="GO" id="GO:0004222">
    <property type="term" value="F:metalloendopeptidase activity"/>
    <property type="evidence" value="ECO:0007669"/>
    <property type="project" value="TreeGrafter"/>
</dbReference>
<dbReference type="PANTHER" id="PTHR21666:SF289">
    <property type="entry name" value="L-ALA--D-GLU ENDOPEPTIDASE"/>
    <property type="match status" value="1"/>
</dbReference>
<dbReference type="EMBL" id="WTYK01000004">
    <property type="protein sequence ID" value="MXP41603.1"/>
    <property type="molecule type" value="Genomic_DNA"/>
</dbReference>
<keyword evidence="1" id="KW-0732">Signal</keyword>
<name>A0A6I4UVR3_9SPHN</name>
<keyword evidence="4" id="KW-1185">Reference proteome</keyword>
<evidence type="ECO:0000313" key="3">
    <source>
        <dbReference type="EMBL" id="MXP41603.1"/>
    </source>
</evidence>
<dbReference type="InterPro" id="IPR050570">
    <property type="entry name" value="Cell_wall_metabolism_enzyme"/>
</dbReference>
<dbReference type="FunFam" id="2.70.70.10:FF:000006">
    <property type="entry name" value="M23 family peptidase"/>
    <property type="match status" value="1"/>
</dbReference>
<dbReference type="SUPFAM" id="SSF51261">
    <property type="entry name" value="Duplicated hybrid motif"/>
    <property type="match status" value="1"/>
</dbReference>